<keyword evidence="11" id="KW-1185">Reference proteome</keyword>
<evidence type="ECO:0000256" key="9">
    <source>
        <dbReference type="RuleBase" id="RU362097"/>
    </source>
</evidence>
<evidence type="ECO:0000313" key="10">
    <source>
        <dbReference type="EMBL" id="BCM24271.1"/>
    </source>
</evidence>
<organism evidence="10 11">
    <name type="scientific">Methyloradius palustris</name>
    <dbReference type="NCBI Taxonomy" id="2778876"/>
    <lineage>
        <taxon>Bacteria</taxon>
        <taxon>Pseudomonadati</taxon>
        <taxon>Pseudomonadota</taxon>
        <taxon>Betaproteobacteria</taxon>
        <taxon>Nitrosomonadales</taxon>
        <taxon>Methylophilaceae</taxon>
        <taxon>Methyloradius</taxon>
    </lineage>
</organism>
<dbReference type="RefSeq" id="WP_221764817.1">
    <property type="nucleotide sequence ID" value="NZ_AP024110.1"/>
</dbReference>
<evidence type="ECO:0000256" key="7">
    <source>
        <dbReference type="ARBA" id="ARBA00023139"/>
    </source>
</evidence>
<dbReference type="PANTHER" id="PTHR30203:SF20">
    <property type="entry name" value="MULTIDRUG RESISTANCE OUTER MEMBRANE PROTEIN MDTP-RELATED"/>
    <property type="match status" value="1"/>
</dbReference>
<dbReference type="InterPro" id="IPR003423">
    <property type="entry name" value="OMP_efflux"/>
</dbReference>
<keyword evidence="3 9" id="KW-1134">Transmembrane beta strand</keyword>
<dbReference type="SUPFAM" id="SSF56954">
    <property type="entry name" value="Outer membrane efflux proteins (OEP)"/>
    <property type="match status" value="1"/>
</dbReference>
<evidence type="ECO:0000256" key="1">
    <source>
        <dbReference type="ARBA" id="ARBA00004370"/>
    </source>
</evidence>
<dbReference type="KEGG" id="mpau:ZMTM_05300"/>
<accession>A0A8D5G9U1</accession>
<protein>
    <submittedName>
        <fullName evidence="10">MarR family transcriptional regulator</fullName>
    </submittedName>
</protein>
<evidence type="ECO:0000313" key="11">
    <source>
        <dbReference type="Proteomes" id="UP000826722"/>
    </source>
</evidence>
<dbReference type="Gene3D" id="1.20.1600.10">
    <property type="entry name" value="Outer membrane efflux proteins (OEP)"/>
    <property type="match status" value="1"/>
</dbReference>
<gene>
    <name evidence="10" type="ORF">ZMTM_05300</name>
</gene>
<keyword evidence="7 9" id="KW-0564">Palmitate</keyword>
<keyword evidence="4 9" id="KW-0812">Transmembrane</keyword>
<dbReference type="GO" id="GO:0015562">
    <property type="term" value="F:efflux transmembrane transporter activity"/>
    <property type="evidence" value="ECO:0007669"/>
    <property type="project" value="InterPro"/>
</dbReference>
<keyword evidence="8 9" id="KW-0449">Lipoprotein</keyword>
<dbReference type="Pfam" id="PF02321">
    <property type="entry name" value="OEP"/>
    <property type="match status" value="2"/>
</dbReference>
<dbReference type="GO" id="GO:0005886">
    <property type="term" value="C:plasma membrane"/>
    <property type="evidence" value="ECO:0007669"/>
    <property type="project" value="UniProtKB-SubCell"/>
</dbReference>
<comment type="similarity">
    <text evidence="2 9">Belongs to the outer membrane factor (OMF) (TC 1.B.17) family.</text>
</comment>
<evidence type="ECO:0000256" key="5">
    <source>
        <dbReference type="ARBA" id="ARBA00022729"/>
    </source>
</evidence>
<dbReference type="Gene3D" id="2.20.200.10">
    <property type="entry name" value="Outer membrane efflux proteins (OEP)"/>
    <property type="match status" value="1"/>
</dbReference>
<evidence type="ECO:0000256" key="6">
    <source>
        <dbReference type="ARBA" id="ARBA00023136"/>
    </source>
</evidence>
<name>A0A8D5G9U1_9PROT</name>
<evidence type="ECO:0000256" key="4">
    <source>
        <dbReference type="ARBA" id="ARBA00022692"/>
    </source>
</evidence>
<dbReference type="PANTHER" id="PTHR30203">
    <property type="entry name" value="OUTER MEMBRANE CATION EFFLUX PROTEIN"/>
    <property type="match status" value="1"/>
</dbReference>
<dbReference type="EMBL" id="AP024110">
    <property type="protein sequence ID" value="BCM24271.1"/>
    <property type="molecule type" value="Genomic_DNA"/>
</dbReference>
<evidence type="ECO:0000256" key="3">
    <source>
        <dbReference type="ARBA" id="ARBA00022452"/>
    </source>
</evidence>
<dbReference type="NCBIfam" id="TIGR01845">
    <property type="entry name" value="outer_NodT"/>
    <property type="match status" value="1"/>
</dbReference>
<evidence type="ECO:0000256" key="8">
    <source>
        <dbReference type="ARBA" id="ARBA00023288"/>
    </source>
</evidence>
<dbReference type="InterPro" id="IPR010131">
    <property type="entry name" value="MdtP/NodT-like"/>
</dbReference>
<dbReference type="AlphaFoldDB" id="A0A8D5G9U1"/>
<dbReference type="Proteomes" id="UP000826722">
    <property type="component" value="Chromosome"/>
</dbReference>
<evidence type="ECO:0000256" key="2">
    <source>
        <dbReference type="ARBA" id="ARBA00007613"/>
    </source>
</evidence>
<comment type="subcellular location">
    <subcellularLocation>
        <location evidence="9">Cell membrane</location>
        <topology evidence="9">Lipid-anchor</topology>
    </subcellularLocation>
    <subcellularLocation>
        <location evidence="1">Membrane</location>
    </subcellularLocation>
</comment>
<reference evidence="10" key="1">
    <citation type="journal article" date="2021" name="Arch. Microbiol.">
        <title>Methyloradius palustris gen. nov., sp. nov., a methanol-oxidizing bacterium isolated from snow.</title>
        <authorList>
            <person name="Miyadera T."/>
            <person name="Kojima H."/>
            <person name="Fukui M."/>
        </authorList>
    </citation>
    <scope>NUCLEOTIDE SEQUENCE</scope>
    <source>
        <strain evidence="10">Zm11</strain>
    </source>
</reference>
<sequence length="487" mass="52852">MPTNIHTYKQYGLSRKILASALILSVMTGCISTQGIQHDQSQREAKTLGAQGKFNQWPVTEWWQSFNDPMLNQLIEQALRDNPNVVIAAKRMESASAYANAARSAIYPQVNGSVDISRQRLSENSFYPPPYGGSYQNIANGSLNASWDLDFWGKNRSALQSALSQTEAAQAEIAAAKLMISTAVAQTYYQLAQQVEQQKLAIQTLKQREQELSLVNARIKTGLDTNVELQQGKGNLASARVDVQTATESVELSRNALAALTLQAPQTLNTLEPALPAITLQAFPDDIPIDLIARRPDLAAANARVNAATADIAVTHADFYPNVSLSAMIGLSSFGLSKFLESGSTVLGVGPAIHLPIFDAGKLRAQLQIKNTDLDIAIASYNQVLVEAIHDIADQMTSIQNIRLQSADQQAALNATESAYKLSTIRYEAGLTNYLTVLTAEDALIRERSRSVNLQARTLNLNIALIRSLGGGYSKPNTVTTDSNHPS</sequence>
<proteinExistence type="inferred from homology"/>
<keyword evidence="5" id="KW-0732">Signal</keyword>
<keyword evidence="6 9" id="KW-0472">Membrane</keyword>